<sequence>MNVPQPMEQPISISRPKFFSKSFVVLLLQSNLAMGIHLPSILLGSTKQILKMQSVSARCQSIVPKGYIPVYVGETERKRFFIPISYLSHPSFVDLLKRAEEEFGFSHPTGGLTIPCKEEAFIDVTSRLHTS</sequence>
<proteinExistence type="inferred from homology"/>
<reference evidence="2 3" key="1">
    <citation type="submission" date="2024-03" db="EMBL/GenBank/DDBJ databases">
        <authorList>
            <person name="Gkanogiannis A."/>
            <person name="Becerra Lopez-Lavalle L."/>
        </authorList>
    </citation>
    <scope>NUCLEOTIDE SEQUENCE [LARGE SCALE GENOMIC DNA]</scope>
</reference>
<protein>
    <recommendedName>
        <fullName evidence="4">Small auxin up regulated protein</fullName>
    </recommendedName>
</protein>
<evidence type="ECO:0000256" key="1">
    <source>
        <dbReference type="ARBA" id="ARBA00006974"/>
    </source>
</evidence>
<dbReference type="EMBL" id="OZ021741">
    <property type="protein sequence ID" value="CAK9326511.1"/>
    <property type="molecule type" value="Genomic_DNA"/>
</dbReference>
<evidence type="ECO:0000313" key="3">
    <source>
        <dbReference type="Proteomes" id="UP001642487"/>
    </source>
</evidence>
<evidence type="ECO:0000313" key="2">
    <source>
        <dbReference type="EMBL" id="CAK9326511.1"/>
    </source>
</evidence>
<keyword evidence="3" id="KW-1185">Reference proteome</keyword>
<evidence type="ECO:0008006" key="4">
    <source>
        <dbReference type="Google" id="ProtNLM"/>
    </source>
</evidence>
<gene>
    <name evidence="2" type="ORF">CITCOLO1_LOCUS18864</name>
</gene>
<dbReference type="Proteomes" id="UP001642487">
    <property type="component" value="Chromosome 7"/>
</dbReference>
<dbReference type="InterPro" id="IPR003676">
    <property type="entry name" value="SAUR_fam"/>
</dbReference>
<dbReference type="PANTHER" id="PTHR31929">
    <property type="entry name" value="SAUR-LIKE AUXIN-RESPONSIVE PROTEIN FAMILY-RELATED"/>
    <property type="match status" value="1"/>
</dbReference>
<dbReference type="Pfam" id="PF02519">
    <property type="entry name" value="Auxin_inducible"/>
    <property type="match status" value="1"/>
</dbReference>
<name>A0ABP0Z5C0_9ROSI</name>
<comment type="similarity">
    <text evidence="1">Belongs to the ARG7 family.</text>
</comment>
<organism evidence="2 3">
    <name type="scientific">Citrullus colocynthis</name>
    <name type="common">colocynth</name>
    <dbReference type="NCBI Taxonomy" id="252529"/>
    <lineage>
        <taxon>Eukaryota</taxon>
        <taxon>Viridiplantae</taxon>
        <taxon>Streptophyta</taxon>
        <taxon>Embryophyta</taxon>
        <taxon>Tracheophyta</taxon>
        <taxon>Spermatophyta</taxon>
        <taxon>Magnoliopsida</taxon>
        <taxon>eudicotyledons</taxon>
        <taxon>Gunneridae</taxon>
        <taxon>Pentapetalae</taxon>
        <taxon>rosids</taxon>
        <taxon>fabids</taxon>
        <taxon>Cucurbitales</taxon>
        <taxon>Cucurbitaceae</taxon>
        <taxon>Benincaseae</taxon>
        <taxon>Citrullus</taxon>
    </lineage>
</organism>
<accession>A0ABP0Z5C0</accession>